<accession>A0A9N9K2Y7</accession>
<dbReference type="EMBL" id="CAJVQA010036629">
    <property type="protein sequence ID" value="CAG8808855.1"/>
    <property type="molecule type" value="Genomic_DNA"/>
</dbReference>
<sequence length="200" mass="23189">EVPAQNLGYCTSCNKTKNVVEFCRSTRSGLQQLCATCNQCSFKKKNKRIKKSTTEIPRDKNITDLDEISESLDPFSEHLNNVEDEDDNSNVDLDDDSDNNDSKVLRYDLDEVCEITKKLFEEAEVLNETTNFTYEIEMEDDLLIAFFLTPLDLNNNKDLKIIESNFRQLAHALIVLLESGSGYYWEIRKIYLNTWNKKFS</sequence>
<evidence type="ECO:0000313" key="2">
    <source>
        <dbReference type="EMBL" id="CAG8808855.1"/>
    </source>
</evidence>
<organism evidence="2 3">
    <name type="scientific">Cetraspora pellucida</name>
    <dbReference type="NCBI Taxonomy" id="1433469"/>
    <lineage>
        <taxon>Eukaryota</taxon>
        <taxon>Fungi</taxon>
        <taxon>Fungi incertae sedis</taxon>
        <taxon>Mucoromycota</taxon>
        <taxon>Glomeromycotina</taxon>
        <taxon>Glomeromycetes</taxon>
        <taxon>Diversisporales</taxon>
        <taxon>Gigasporaceae</taxon>
        <taxon>Cetraspora</taxon>
    </lineage>
</organism>
<evidence type="ECO:0000256" key="1">
    <source>
        <dbReference type="SAM" id="MobiDB-lite"/>
    </source>
</evidence>
<name>A0A9N9K2Y7_9GLOM</name>
<dbReference type="OrthoDB" id="10470165at2759"/>
<reference evidence="2" key="1">
    <citation type="submission" date="2021-06" db="EMBL/GenBank/DDBJ databases">
        <authorList>
            <person name="Kallberg Y."/>
            <person name="Tangrot J."/>
            <person name="Rosling A."/>
        </authorList>
    </citation>
    <scope>NUCLEOTIDE SEQUENCE</scope>
    <source>
        <strain evidence="2">FL966</strain>
    </source>
</reference>
<dbReference type="Proteomes" id="UP000789759">
    <property type="component" value="Unassembled WGS sequence"/>
</dbReference>
<feature type="region of interest" description="Disordered" evidence="1">
    <location>
        <begin position="80"/>
        <end position="99"/>
    </location>
</feature>
<keyword evidence="3" id="KW-1185">Reference proteome</keyword>
<evidence type="ECO:0000313" key="3">
    <source>
        <dbReference type="Proteomes" id="UP000789759"/>
    </source>
</evidence>
<gene>
    <name evidence="2" type="ORF">CPELLU_LOCUS18421</name>
</gene>
<protein>
    <submittedName>
        <fullName evidence="2">2451_t:CDS:1</fullName>
    </submittedName>
</protein>
<proteinExistence type="predicted"/>
<feature type="non-terminal residue" evidence="2">
    <location>
        <position position="1"/>
    </location>
</feature>
<feature type="non-terminal residue" evidence="2">
    <location>
        <position position="200"/>
    </location>
</feature>
<feature type="compositionally biased region" description="Acidic residues" evidence="1">
    <location>
        <begin position="82"/>
        <end position="99"/>
    </location>
</feature>
<comment type="caution">
    <text evidence="2">The sequence shown here is derived from an EMBL/GenBank/DDBJ whole genome shotgun (WGS) entry which is preliminary data.</text>
</comment>
<dbReference type="AlphaFoldDB" id="A0A9N9K2Y7"/>